<dbReference type="GO" id="GO:0005886">
    <property type="term" value="C:plasma membrane"/>
    <property type="evidence" value="ECO:0007669"/>
    <property type="project" value="UniProtKB-SubCell"/>
</dbReference>
<evidence type="ECO:0000313" key="10">
    <source>
        <dbReference type="Proteomes" id="UP000034076"/>
    </source>
</evidence>
<comment type="caution">
    <text evidence="9">The sequence shown here is derived from an EMBL/GenBank/DDBJ whole genome shotgun (WGS) entry which is preliminary data.</text>
</comment>
<proteinExistence type="predicted"/>
<keyword evidence="6 8" id="KW-0472">Membrane</keyword>
<feature type="transmembrane region" description="Helical" evidence="8">
    <location>
        <begin position="293"/>
        <end position="311"/>
    </location>
</feature>
<keyword evidence="7" id="KW-0460">Magnesium</keyword>
<evidence type="ECO:0000256" key="1">
    <source>
        <dbReference type="ARBA" id="ARBA00004651"/>
    </source>
</evidence>
<feature type="transmembrane region" description="Helical" evidence="8">
    <location>
        <begin position="317"/>
        <end position="336"/>
    </location>
</feature>
<evidence type="ECO:0000313" key="9">
    <source>
        <dbReference type="EMBL" id="KKI51373.1"/>
    </source>
</evidence>
<dbReference type="EC" id="2.7.8.-" evidence="9"/>
<dbReference type="STRING" id="270498.CHK_1161"/>
<evidence type="ECO:0000256" key="2">
    <source>
        <dbReference type="ARBA" id="ARBA00022475"/>
    </source>
</evidence>
<evidence type="ECO:0000256" key="7">
    <source>
        <dbReference type="PIRSR" id="PIRSR600715-1"/>
    </source>
</evidence>
<feature type="transmembrane region" description="Helical" evidence="8">
    <location>
        <begin position="105"/>
        <end position="125"/>
    </location>
</feature>
<feature type="transmembrane region" description="Helical" evidence="8">
    <location>
        <begin position="161"/>
        <end position="180"/>
    </location>
</feature>
<feature type="transmembrane region" description="Helical" evidence="8">
    <location>
        <begin position="216"/>
        <end position="234"/>
    </location>
</feature>
<dbReference type="Pfam" id="PF00953">
    <property type="entry name" value="Glycos_transf_4"/>
    <property type="match status" value="1"/>
</dbReference>
<dbReference type="PANTHER" id="PTHR22926:SF3">
    <property type="entry name" value="UNDECAPRENYL-PHOSPHATE ALPHA-N-ACETYLGLUCOSAMINYL 1-PHOSPHATE TRANSFERASE"/>
    <property type="match status" value="1"/>
</dbReference>
<feature type="transmembrane region" description="Helical" evidence="8">
    <location>
        <begin position="131"/>
        <end position="149"/>
    </location>
</feature>
<feature type="transmembrane region" description="Helical" evidence="8">
    <location>
        <begin position="51"/>
        <end position="71"/>
    </location>
</feature>
<keyword evidence="5 8" id="KW-1133">Transmembrane helix</keyword>
<feature type="transmembrane region" description="Helical" evidence="8">
    <location>
        <begin position="6"/>
        <end position="24"/>
    </location>
</feature>
<dbReference type="GO" id="GO:0009103">
    <property type="term" value="P:lipopolysaccharide biosynthetic process"/>
    <property type="evidence" value="ECO:0007669"/>
    <property type="project" value="TreeGrafter"/>
</dbReference>
<dbReference type="GO" id="GO:0046872">
    <property type="term" value="F:metal ion binding"/>
    <property type="evidence" value="ECO:0007669"/>
    <property type="project" value="UniProtKB-KW"/>
</dbReference>
<evidence type="ECO:0000256" key="8">
    <source>
        <dbReference type="SAM" id="Phobius"/>
    </source>
</evidence>
<organism evidence="9 10">
    <name type="scientific">Christensenella hongkongensis</name>
    <dbReference type="NCBI Taxonomy" id="270498"/>
    <lineage>
        <taxon>Bacteria</taxon>
        <taxon>Bacillati</taxon>
        <taxon>Bacillota</taxon>
        <taxon>Clostridia</taxon>
        <taxon>Christensenellales</taxon>
        <taxon>Christensenellaceae</taxon>
        <taxon>Christensenella</taxon>
    </lineage>
</organism>
<evidence type="ECO:0000256" key="3">
    <source>
        <dbReference type="ARBA" id="ARBA00022679"/>
    </source>
</evidence>
<reference evidence="9 10" key="1">
    <citation type="submission" date="2015-04" db="EMBL/GenBank/DDBJ databases">
        <title>Draft genome sequence of bacteremic isolate Catabacter hongkongensis type strain HKU16T.</title>
        <authorList>
            <person name="Lau S.K."/>
            <person name="Teng J.L."/>
            <person name="Huang Y."/>
            <person name="Curreem S.O."/>
            <person name="Tsui S.K."/>
            <person name="Woo P.C."/>
        </authorList>
    </citation>
    <scope>NUCLEOTIDE SEQUENCE [LARGE SCALE GENOMIC DNA]</scope>
    <source>
        <strain evidence="9 10">HKU16</strain>
    </source>
</reference>
<dbReference type="PANTHER" id="PTHR22926">
    <property type="entry name" value="PHOSPHO-N-ACETYLMURAMOYL-PENTAPEPTIDE-TRANSFERASE"/>
    <property type="match status" value="1"/>
</dbReference>
<keyword evidence="7" id="KW-0479">Metal-binding</keyword>
<dbReference type="PROSITE" id="PS01348">
    <property type="entry name" value="MRAY_2"/>
    <property type="match status" value="1"/>
</dbReference>
<dbReference type="CDD" id="cd06853">
    <property type="entry name" value="GT_WecA_like"/>
    <property type="match status" value="1"/>
</dbReference>
<keyword evidence="3 9" id="KW-0808">Transferase</keyword>
<comment type="subcellular location">
    <subcellularLocation>
        <location evidence="1">Cell membrane</location>
        <topology evidence="1">Multi-pass membrane protein</topology>
    </subcellularLocation>
</comment>
<dbReference type="InterPro" id="IPR000715">
    <property type="entry name" value="Glycosyl_transferase_4"/>
</dbReference>
<keyword evidence="2" id="KW-1003">Cell membrane</keyword>
<protein>
    <submittedName>
        <fullName evidence="9">Undecaprenyl-phosphate N-acetylglucosaminyl 1-phosphate transferase</fullName>
        <ecNumber evidence="9">2.7.8.-</ecNumber>
    </submittedName>
</protein>
<feature type="transmembrane region" description="Helical" evidence="8">
    <location>
        <begin position="77"/>
        <end position="93"/>
    </location>
</feature>
<keyword evidence="10" id="KW-1185">Reference proteome</keyword>
<gene>
    <name evidence="9" type="ORF">CHK_1161</name>
</gene>
<feature type="binding site" evidence="7">
    <location>
        <position position="215"/>
    </location>
    <ligand>
        <name>Mg(2+)</name>
        <dbReference type="ChEBI" id="CHEBI:18420"/>
    </ligand>
</feature>
<feature type="transmembrane region" description="Helical" evidence="8">
    <location>
        <begin position="186"/>
        <end position="204"/>
    </location>
</feature>
<name>A0A0M2NGT4_9FIRM</name>
<dbReference type="InterPro" id="IPR018480">
    <property type="entry name" value="PNAcMuramoyl-5peptid_Trfase_CS"/>
</dbReference>
<dbReference type="PATRIC" id="fig|270498.16.peg.120"/>
<dbReference type="RefSeq" id="WP_046443058.1">
    <property type="nucleotide sequence ID" value="NZ_LAYJ01000078.1"/>
</dbReference>
<dbReference type="GO" id="GO:0071555">
    <property type="term" value="P:cell wall organization"/>
    <property type="evidence" value="ECO:0007669"/>
    <property type="project" value="TreeGrafter"/>
</dbReference>
<dbReference type="GO" id="GO:0044038">
    <property type="term" value="P:cell wall macromolecule biosynthetic process"/>
    <property type="evidence" value="ECO:0007669"/>
    <property type="project" value="TreeGrafter"/>
</dbReference>
<keyword evidence="4 8" id="KW-0812">Transmembrane</keyword>
<dbReference type="GO" id="GO:0016780">
    <property type="term" value="F:phosphotransferase activity, for other substituted phosphate groups"/>
    <property type="evidence" value="ECO:0007669"/>
    <property type="project" value="InterPro"/>
</dbReference>
<feature type="binding site" evidence="7">
    <location>
        <position position="154"/>
    </location>
    <ligand>
        <name>Mg(2+)</name>
        <dbReference type="ChEBI" id="CHEBI:18420"/>
    </ligand>
</feature>
<evidence type="ECO:0000256" key="4">
    <source>
        <dbReference type="ARBA" id="ARBA00022692"/>
    </source>
</evidence>
<dbReference type="OrthoDB" id="9805475at2"/>
<evidence type="ECO:0000256" key="6">
    <source>
        <dbReference type="ARBA" id="ARBA00023136"/>
    </source>
</evidence>
<sequence length="367" mass="40092">MEFRSGILIVIALLFTFFVTYTTTPLVRKLAFRVGAVDIPKDNRRMHSKPIPTMGGLAIFVAFAFGVLAFVDLDPTFIGLLIGALMIIILGILDDIYNLKPYIKLLGQICAALVVCFSGVVIEKITWFDQIIFFGNWAIPITVIWIVGITNTINLIDGLDGLACGVAAISSFALLAVSLLSAGNPTVTVVAAVLAGACLGFLPYNLNPAKIFMGDAGAMFLGFVLSVISIQGFFKVNAVVSFGIPFLVMGLPIVDTLWAILRRLAKGQHPFHADRKHLHHRLIDMGMNQKQSVTLLYAISSLLAIAAILFAERQFTGAIIVLVLSFVVGAINWMVIKREHIQYLDEHPELKPEESSVEEHDQNTPQV</sequence>
<evidence type="ECO:0000256" key="5">
    <source>
        <dbReference type="ARBA" id="ARBA00022989"/>
    </source>
</evidence>
<dbReference type="Proteomes" id="UP000034076">
    <property type="component" value="Unassembled WGS sequence"/>
</dbReference>
<feature type="transmembrane region" description="Helical" evidence="8">
    <location>
        <begin position="240"/>
        <end position="261"/>
    </location>
</feature>
<dbReference type="EMBL" id="LAYJ01000078">
    <property type="protein sequence ID" value="KKI51373.1"/>
    <property type="molecule type" value="Genomic_DNA"/>
</dbReference>
<accession>A0A0M2NGT4</accession>
<dbReference type="AlphaFoldDB" id="A0A0M2NGT4"/>
<comment type="cofactor">
    <cofactor evidence="7">
        <name>Mg(2+)</name>
        <dbReference type="ChEBI" id="CHEBI:18420"/>
    </cofactor>
</comment>